<evidence type="ECO:0000256" key="2">
    <source>
        <dbReference type="ARBA" id="ARBA00022741"/>
    </source>
</evidence>
<evidence type="ECO:0000256" key="5">
    <source>
        <dbReference type="ARBA" id="ARBA00023186"/>
    </source>
</evidence>
<keyword evidence="4" id="KW-0346">Stress response</keyword>
<dbReference type="InterPro" id="IPR043129">
    <property type="entry name" value="ATPase_NBD"/>
</dbReference>
<dbReference type="SUPFAM" id="SSF53067">
    <property type="entry name" value="Actin-like ATPase domain"/>
    <property type="match status" value="2"/>
</dbReference>
<comment type="caution">
    <text evidence="8">The sequence shown here is derived from an EMBL/GenBank/DDBJ whole genome shotgun (WGS) entry which is preliminary data.</text>
</comment>
<evidence type="ECO:0000256" key="7">
    <source>
        <dbReference type="SAM" id="Phobius"/>
    </source>
</evidence>
<dbReference type="InterPro" id="IPR013126">
    <property type="entry name" value="Hsp_70_fam"/>
</dbReference>
<dbReference type="EMBL" id="BAAALD010000015">
    <property type="protein sequence ID" value="GAA1079065.1"/>
    <property type="molecule type" value="Genomic_DNA"/>
</dbReference>
<dbReference type="InterPro" id="IPR018181">
    <property type="entry name" value="Heat_shock_70_CS"/>
</dbReference>
<dbReference type="PRINTS" id="PR00301">
    <property type="entry name" value="HEATSHOCK70"/>
</dbReference>
<keyword evidence="2 6" id="KW-0547">Nucleotide-binding</keyword>
<feature type="transmembrane region" description="Helical" evidence="7">
    <location>
        <begin position="740"/>
        <end position="761"/>
    </location>
</feature>
<evidence type="ECO:0000256" key="3">
    <source>
        <dbReference type="ARBA" id="ARBA00022840"/>
    </source>
</evidence>
<dbReference type="PANTHER" id="PTHR19375">
    <property type="entry name" value="HEAT SHOCK PROTEIN 70KDA"/>
    <property type="match status" value="1"/>
</dbReference>
<keyword evidence="5" id="KW-0143">Chaperone</keyword>
<evidence type="ECO:0000313" key="8">
    <source>
        <dbReference type="EMBL" id="GAA1079065.1"/>
    </source>
</evidence>
<gene>
    <name evidence="8" type="ORF">GCM10009663_21480</name>
</gene>
<feature type="transmembrane region" description="Helical" evidence="7">
    <location>
        <begin position="511"/>
        <end position="531"/>
    </location>
</feature>
<feature type="transmembrane region" description="Helical" evidence="7">
    <location>
        <begin position="649"/>
        <end position="672"/>
    </location>
</feature>
<name>A0ABP4E1F4_9ACTN</name>
<proteinExistence type="inferred from homology"/>
<feature type="transmembrane region" description="Helical" evidence="7">
    <location>
        <begin position="537"/>
        <end position="558"/>
    </location>
</feature>
<evidence type="ECO:0000313" key="9">
    <source>
        <dbReference type="Proteomes" id="UP001499987"/>
    </source>
</evidence>
<evidence type="ECO:0000256" key="4">
    <source>
        <dbReference type="ARBA" id="ARBA00023016"/>
    </source>
</evidence>
<comment type="similarity">
    <text evidence="1 6">Belongs to the heat shock protein 70 family.</text>
</comment>
<feature type="transmembrane region" description="Helical" evidence="7">
    <location>
        <begin position="773"/>
        <end position="790"/>
    </location>
</feature>
<keyword evidence="7" id="KW-0472">Membrane</keyword>
<feature type="transmembrane region" description="Helical" evidence="7">
    <location>
        <begin position="614"/>
        <end position="637"/>
    </location>
</feature>
<evidence type="ECO:0000256" key="1">
    <source>
        <dbReference type="ARBA" id="ARBA00007381"/>
    </source>
</evidence>
<accession>A0ABP4E1F4</accession>
<keyword evidence="9" id="KW-1185">Reference proteome</keyword>
<evidence type="ECO:0008006" key="10">
    <source>
        <dbReference type="Google" id="ProtNLM"/>
    </source>
</evidence>
<feature type="transmembrane region" description="Helical" evidence="7">
    <location>
        <begin position="712"/>
        <end position="734"/>
    </location>
</feature>
<dbReference type="Gene3D" id="3.30.420.40">
    <property type="match status" value="2"/>
</dbReference>
<keyword evidence="3 6" id="KW-0067">ATP-binding</keyword>
<sequence length="791" mass="80914">MSPGGREAPEPEDSALLVSRHIQTGTLCDRPDASRGWGMAAPVLVVDFGTSSSAAAVVTDRGERLVKEPSSGLLSWPSAVSVGEDGRLLVGSAAENRKRAEPGSYRAEFKRDLGERAPVPLGGRLLPVTDLVAAVLAEFRSQGRTVTGTEIDRLVVTVPASYGPVDPRREAMLAAGRQAGFRSVELLAEPVAAAHAAVAGEPFAPGQTVLVYDFGGGTFDTALVRIGPDGMPEVLGHTALDDCGGRDIDALLAGRIRERGRDWLEPLLGAGGAGALRARLELGDFVRRLKHQLTEAGQVEDYLTPLGPASRVARGELEELVGPLLDRTVACCRQLLADHAVRTKDVDAVLLVGGTTRIPAVRALLTERLNRPLRLVEDPDLAVVHGAAAWAARAADRRLVPVEPPAHTRPLAWTFPAASAELTGWTVDPGTDYPAGGTLGSVRLPDGSLWELTADGPGTVVGQLARPGAVVGPGEWLLAVQPLGAPPPAPGGTAPPPAPDRPAWPGRTRTAVLALLAAVPLGYGLLGLAGGTGPVDGLLLLIGYAALVALVAGSAAAVRGVPRSAARAVPAALALALAGIGWAADLPGGRGYGYGYSDDYAYGGFRTPFDEGPLVYGFEMLGLLLLGTAAVAAALALRRKRRAEASVDWRSWLGGLVGAVLAAGATGCAVLAPRWEYGASLAQLALLVLLPCLAAAAAAALLVRGLLGGRPALARTALVSGLAALAAMPFAADLLVRDDWVVVLAGALAAAGGAAGLALAAEAPRTRASGLPAASWCALLFAGLAMLNGAL</sequence>
<dbReference type="Pfam" id="PF00012">
    <property type="entry name" value="HSP70"/>
    <property type="match status" value="1"/>
</dbReference>
<dbReference type="Proteomes" id="UP001499987">
    <property type="component" value="Unassembled WGS sequence"/>
</dbReference>
<organism evidence="8 9">
    <name type="scientific">Kitasatospora arboriphila</name>
    <dbReference type="NCBI Taxonomy" id="258052"/>
    <lineage>
        <taxon>Bacteria</taxon>
        <taxon>Bacillati</taxon>
        <taxon>Actinomycetota</taxon>
        <taxon>Actinomycetes</taxon>
        <taxon>Kitasatosporales</taxon>
        <taxon>Streptomycetaceae</taxon>
        <taxon>Kitasatospora</taxon>
    </lineage>
</organism>
<protein>
    <recommendedName>
        <fullName evidence="10">Hsp70 family protein</fullName>
    </recommendedName>
</protein>
<feature type="transmembrane region" description="Helical" evidence="7">
    <location>
        <begin position="684"/>
        <end position="703"/>
    </location>
</feature>
<keyword evidence="7" id="KW-1133">Transmembrane helix</keyword>
<keyword evidence="7" id="KW-0812">Transmembrane</keyword>
<feature type="transmembrane region" description="Helical" evidence="7">
    <location>
        <begin position="565"/>
        <end position="584"/>
    </location>
</feature>
<dbReference type="PROSITE" id="PS01036">
    <property type="entry name" value="HSP70_3"/>
    <property type="match status" value="1"/>
</dbReference>
<reference evidence="9" key="1">
    <citation type="journal article" date="2019" name="Int. J. Syst. Evol. Microbiol.">
        <title>The Global Catalogue of Microorganisms (GCM) 10K type strain sequencing project: providing services to taxonomists for standard genome sequencing and annotation.</title>
        <authorList>
            <consortium name="The Broad Institute Genomics Platform"/>
            <consortium name="The Broad Institute Genome Sequencing Center for Infectious Disease"/>
            <person name="Wu L."/>
            <person name="Ma J."/>
        </authorList>
    </citation>
    <scope>NUCLEOTIDE SEQUENCE [LARGE SCALE GENOMIC DNA]</scope>
    <source>
        <strain evidence="9">JCM 13002</strain>
    </source>
</reference>
<dbReference type="Gene3D" id="3.90.640.10">
    <property type="entry name" value="Actin, Chain A, domain 4"/>
    <property type="match status" value="1"/>
</dbReference>
<evidence type="ECO:0000256" key="6">
    <source>
        <dbReference type="RuleBase" id="RU003322"/>
    </source>
</evidence>